<dbReference type="PANTHER" id="PTHR40086:SF1">
    <property type="entry name" value="CELL CYCLE REGULATOR CCRZ"/>
    <property type="match status" value="1"/>
</dbReference>
<evidence type="ECO:0000313" key="2">
    <source>
        <dbReference type="EMBL" id="MDQ0114051.1"/>
    </source>
</evidence>
<gene>
    <name evidence="2" type="ORF">J2T15_003494</name>
</gene>
<accession>A0ABT9U337</accession>
<name>A0ABT9U337_PAEHA</name>
<dbReference type="Proteomes" id="UP001229346">
    <property type="component" value="Unassembled WGS sequence"/>
</dbReference>
<proteinExistence type="predicted"/>
<dbReference type="Pfam" id="PF01636">
    <property type="entry name" value="APH"/>
    <property type="match status" value="1"/>
</dbReference>
<feature type="domain" description="Aminoglycoside phosphotransferase" evidence="1">
    <location>
        <begin position="38"/>
        <end position="243"/>
    </location>
</feature>
<organism evidence="2 3">
    <name type="scientific">Paenibacillus harenae</name>
    <dbReference type="NCBI Taxonomy" id="306543"/>
    <lineage>
        <taxon>Bacteria</taxon>
        <taxon>Bacillati</taxon>
        <taxon>Bacillota</taxon>
        <taxon>Bacilli</taxon>
        <taxon>Bacillales</taxon>
        <taxon>Paenibacillaceae</taxon>
        <taxon>Paenibacillus</taxon>
    </lineage>
</organism>
<dbReference type="PANTHER" id="PTHR40086">
    <property type="entry name" value="PHOSPHOTRANSFERASE YTMP-RELATED"/>
    <property type="match status" value="1"/>
</dbReference>
<protein>
    <submittedName>
        <fullName evidence="2">Thiamine kinase-like enzyme</fullName>
    </submittedName>
</protein>
<comment type="caution">
    <text evidence="2">The sequence shown here is derived from an EMBL/GenBank/DDBJ whole genome shotgun (WGS) entry which is preliminary data.</text>
</comment>
<reference evidence="2 3" key="1">
    <citation type="submission" date="2023-07" db="EMBL/GenBank/DDBJ databases">
        <title>Sorghum-associated microbial communities from plants grown in Nebraska, USA.</title>
        <authorList>
            <person name="Schachtman D."/>
        </authorList>
    </citation>
    <scope>NUCLEOTIDE SEQUENCE [LARGE SCALE GENOMIC DNA]</scope>
    <source>
        <strain evidence="2 3">CC482</strain>
    </source>
</reference>
<dbReference type="SUPFAM" id="SSF56112">
    <property type="entry name" value="Protein kinase-like (PK-like)"/>
    <property type="match status" value="1"/>
</dbReference>
<dbReference type="Gene3D" id="3.30.200.20">
    <property type="entry name" value="Phosphorylase Kinase, domain 1"/>
    <property type="match status" value="1"/>
</dbReference>
<dbReference type="CDD" id="cd05151">
    <property type="entry name" value="ChoK-like"/>
    <property type="match status" value="1"/>
</dbReference>
<evidence type="ECO:0000313" key="3">
    <source>
        <dbReference type="Proteomes" id="UP001229346"/>
    </source>
</evidence>
<evidence type="ECO:0000259" key="1">
    <source>
        <dbReference type="Pfam" id="PF01636"/>
    </source>
</evidence>
<dbReference type="InterPro" id="IPR052077">
    <property type="entry name" value="CcrZ_PhaseVar_Mediator"/>
</dbReference>
<dbReference type="EMBL" id="JAUSSU010000006">
    <property type="protein sequence ID" value="MDQ0114051.1"/>
    <property type="molecule type" value="Genomic_DNA"/>
</dbReference>
<keyword evidence="3" id="KW-1185">Reference proteome</keyword>
<dbReference type="RefSeq" id="WP_307205352.1">
    <property type="nucleotide sequence ID" value="NZ_JAUSSU010000006.1"/>
</dbReference>
<dbReference type="Gene3D" id="3.90.1200.10">
    <property type="match status" value="1"/>
</dbReference>
<sequence length="295" mass="33885">MTSEENQGHETEVEALIRRLIETELRWPFEDTVIEFQENGLTNSNYIVAHGERRGAIRISGSHTDQLGINRYAEEAALRALDGLSIAPELLYFDPVRGHMITRFVEGRQVEQPELARRAEEVAALFKLYHSLPPVEYEFSPYRDIENRIGIARSRNLPLPDSLDKLLDKLASIKTSREQAGERFRGMCHNDPFPNNFLDDGSLRLLDWEYAGMGDVMFDLACLAWGYRREDRDRLLACYFGDEEGPRQRGALEDVIYVVQFWNAMWATLQIGTSHPTFNYAEMAGQMFGGMEQQL</sequence>
<dbReference type="InterPro" id="IPR011009">
    <property type="entry name" value="Kinase-like_dom_sf"/>
</dbReference>
<dbReference type="InterPro" id="IPR002575">
    <property type="entry name" value="Aminoglycoside_PTrfase"/>
</dbReference>